<sequence>MRTNYRRRGYNRGEVIRQCLEALISANQDPGANAGAERVDKKLVDGLQKADSEIDWKLRSADAKDGSYYSDDNLSFEEVIRKAREMERKQSA</sequence>
<evidence type="ECO:0000313" key="2">
    <source>
        <dbReference type="Proteomes" id="UP000001861"/>
    </source>
</evidence>
<organism evidence="1 2">
    <name type="scientific">Coprinopsis cinerea (strain Okayama-7 / 130 / ATCC MYA-4618 / FGSC 9003)</name>
    <name type="common">Inky cap fungus</name>
    <name type="synonym">Hormographiella aspergillata</name>
    <dbReference type="NCBI Taxonomy" id="240176"/>
    <lineage>
        <taxon>Eukaryota</taxon>
        <taxon>Fungi</taxon>
        <taxon>Dikarya</taxon>
        <taxon>Basidiomycota</taxon>
        <taxon>Agaricomycotina</taxon>
        <taxon>Agaricomycetes</taxon>
        <taxon>Agaricomycetidae</taxon>
        <taxon>Agaricales</taxon>
        <taxon>Agaricineae</taxon>
        <taxon>Psathyrellaceae</taxon>
        <taxon>Coprinopsis</taxon>
    </lineage>
</organism>
<dbReference type="AlphaFoldDB" id="D6RMF9"/>
<dbReference type="OrthoDB" id="2793508at2759"/>
<keyword evidence="2" id="KW-1185">Reference proteome</keyword>
<dbReference type="KEGG" id="cci:CC1G_14553"/>
<dbReference type="Proteomes" id="UP000001861">
    <property type="component" value="Unassembled WGS sequence"/>
</dbReference>
<dbReference type="GeneID" id="9379693"/>
<gene>
    <name evidence="1" type="ORF">CC1G_14553</name>
</gene>
<reference evidence="1 2" key="1">
    <citation type="journal article" date="2010" name="Proc. Natl. Acad. Sci. U.S.A.">
        <title>Insights into evolution of multicellular fungi from the assembled chromosomes of the mushroom Coprinopsis cinerea (Coprinus cinereus).</title>
        <authorList>
            <person name="Stajich J.E."/>
            <person name="Wilke S.K."/>
            <person name="Ahren D."/>
            <person name="Au C.H."/>
            <person name="Birren B.W."/>
            <person name="Borodovsky M."/>
            <person name="Burns C."/>
            <person name="Canback B."/>
            <person name="Casselton L.A."/>
            <person name="Cheng C.K."/>
            <person name="Deng J."/>
            <person name="Dietrich F.S."/>
            <person name="Fargo D.C."/>
            <person name="Farman M.L."/>
            <person name="Gathman A.C."/>
            <person name="Goldberg J."/>
            <person name="Guigo R."/>
            <person name="Hoegger P.J."/>
            <person name="Hooker J.B."/>
            <person name="Huggins A."/>
            <person name="James T.Y."/>
            <person name="Kamada T."/>
            <person name="Kilaru S."/>
            <person name="Kodira C."/>
            <person name="Kues U."/>
            <person name="Kupfer D."/>
            <person name="Kwan H.S."/>
            <person name="Lomsadze A."/>
            <person name="Li W."/>
            <person name="Lilly W.W."/>
            <person name="Ma L.J."/>
            <person name="Mackey A.J."/>
            <person name="Manning G."/>
            <person name="Martin F."/>
            <person name="Muraguchi H."/>
            <person name="Natvig D.O."/>
            <person name="Palmerini H."/>
            <person name="Ramesh M.A."/>
            <person name="Rehmeyer C.J."/>
            <person name="Roe B.A."/>
            <person name="Shenoy N."/>
            <person name="Stanke M."/>
            <person name="Ter-Hovhannisyan V."/>
            <person name="Tunlid A."/>
            <person name="Velagapudi R."/>
            <person name="Vision T.J."/>
            <person name="Zeng Q."/>
            <person name="Zolan M.E."/>
            <person name="Pukkila P.J."/>
        </authorList>
    </citation>
    <scope>NUCLEOTIDE SEQUENCE [LARGE SCALE GENOMIC DNA]</scope>
    <source>
        <strain evidence="2">Okayama-7 / 130 / ATCC MYA-4618 / FGSC 9003</strain>
    </source>
</reference>
<dbReference type="EMBL" id="AACS02000005">
    <property type="protein sequence ID" value="EFI27627.1"/>
    <property type="molecule type" value="Genomic_DNA"/>
</dbReference>
<dbReference type="VEuPathDB" id="FungiDB:CC1G_14553"/>
<protein>
    <submittedName>
        <fullName evidence="1">Uncharacterized protein</fullName>
    </submittedName>
</protein>
<accession>D6RMF9</accession>
<evidence type="ECO:0000313" key="1">
    <source>
        <dbReference type="EMBL" id="EFI27627.1"/>
    </source>
</evidence>
<dbReference type="HOGENOM" id="CLU_2413175_0_0_1"/>
<dbReference type="InParanoid" id="D6RMF9"/>
<proteinExistence type="predicted"/>
<dbReference type="RefSeq" id="XP_002911121.1">
    <property type="nucleotide sequence ID" value="XM_002911075.1"/>
</dbReference>
<name>D6RMF9_COPC7</name>
<comment type="caution">
    <text evidence="1">The sequence shown here is derived from an EMBL/GenBank/DDBJ whole genome shotgun (WGS) entry which is preliminary data.</text>
</comment>